<dbReference type="SUPFAM" id="SSF48371">
    <property type="entry name" value="ARM repeat"/>
    <property type="match status" value="1"/>
</dbReference>
<feature type="transmembrane region" description="Helical" evidence="1">
    <location>
        <begin position="230"/>
        <end position="253"/>
    </location>
</feature>
<proteinExistence type="predicted"/>
<evidence type="ECO:0000256" key="1">
    <source>
        <dbReference type="SAM" id="Phobius"/>
    </source>
</evidence>
<dbReference type="eggNOG" id="COG5412">
    <property type="taxonomic scope" value="Bacteria"/>
</dbReference>
<keyword evidence="1" id="KW-1133">Transmembrane helix</keyword>
<evidence type="ECO:0000313" key="3">
    <source>
        <dbReference type="Proteomes" id="UP000005178"/>
    </source>
</evidence>
<dbReference type="EMBL" id="ABIL02000003">
    <property type="protein sequence ID" value="EDS73517.1"/>
    <property type="molecule type" value="Genomic_DNA"/>
</dbReference>
<reference evidence="2" key="1">
    <citation type="submission" date="2008-01" db="EMBL/GenBank/DDBJ databases">
        <authorList>
            <person name="Fulton L."/>
            <person name="Clifton S."/>
            <person name="Fulton B."/>
            <person name="Xu J."/>
            <person name="Minx P."/>
            <person name="Pepin K.H."/>
            <person name="Johnson M."/>
            <person name="Thiruvilangam P."/>
            <person name="Bhonagiri V."/>
            <person name="Nash W.E."/>
            <person name="Mardis E.R."/>
            <person name="Wilson R.K."/>
        </authorList>
    </citation>
    <scope>NUCLEOTIDE SEQUENCE [LARGE SCALE GENOMIC DNA]</scope>
    <source>
        <strain evidence="2">DSM 17244</strain>
    </source>
</reference>
<dbReference type="GeneID" id="97999937"/>
<evidence type="ECO:0000313" key="2">
    <source>
        <dbReference type="EMBL" id="EDS73517.1"/>
    </source>
</evidence>
<sequence>MEQFELTIDDNVVKTLSSIKEMLNGILETTKEIQKELSNSFDTSFFEDFAVALGTVSTSMSIMQSLGFSDFLISIGDGMRAILGSSGPLTGVLGGLSDAFAGLGEGAAVLAGPLCVVLAIVAALGAGFLYAMQTSEEFREKVADVFEPLSESLTKVWEEDISPVIDSVVESLTKFYEKHLKPMIDGIMELFDQLGLFLGEAALLLIEPFLPIIQGMVEFCGTYLAPLVEGVIGIFLTLLGFVTDNITSIAGVLSGFIKILRGLFNGDTELIMEGFKEIFDNTLGRVWKGIQNWYNKHIAGFFGAKKWDGTFKNIGPCLRDAFDKALKYVRKAISDWYNKHIAPWFTVERWAKLARDGVRGLASALHLPNIRLNVTWGSSPDWLYDAAKLIGLRGVPHIDFDISYRAMGGFVDAGQMFIAREAGPELVGTMGSRTAVMNNNQIVDSVSRGVYDAVASALGSGGIGGDWTIQIVDENGSVKAEDIITAIERRNRRDGKTVIALGV</sequence>
<keyword evidence="1" id="KW-0812">Transmembrane</keyword>
<name>B1C5U8_9FIRM</name>
<dbReference type="HOGENOM" id="CLU_541480_0_0_9"/>
<protein>
    <recommendedName>
        <fullName evidence="4">TMP repeat protein</fullName>
    </recommendedName>
</protein>
<organism evidence="2 3">
    <name type="scientific">Anaerofustis stercorihominis DSM 17244</name>
    <dbReference type="NCBI Taxonomy" id="445971"/>
    <lineage>
        <taxon>Bacteria</taxon>
        <taxon>Bacillati</taxon>
        <taxon>Bacillota</taxon>
        <taxon>Clostridia</taxon>
        <taxon>Eubacteriales</taxon>
        <taxon>Eubacteriaceae</taxon>
        <taxon>Anaerofustis</taxon>
    </lineage>
</organism>
<feature type="transmembrane region" description="Helical" evidence="1">
    <location>
        <begin position="107"/>
        <end position="131"/>
    </location>
</feature>
<dbReference type="RefSeq" id="WP_007049542.1">
    <property type="nucleotide sequence ID" value="NZ_DS560017.1"/>
</dbReference>
<dbReference type="STRING" id="445971.ANASTE_00086"/>
<reference evidence="2" key="2">
    <citation type="submission" date="2013-08" db="EMBL/GenBank/DDBJ databases">
        <title>Draft genome sequence of Anaerofustis stercorihominis (DSM 17244).</title>
        <authorList>
            <person name="Sudarsanam P."/>
            <person name="Ley R."/>
            <person name="Guruge J."/>
            <person name="Turnbaugh P.J."/>
            <person name="Mahowald M."/>
            <person name="Liep D."/>
            <person name="Gordon J."/>
        </authorList>
    </citation>
    <scope>NUCLEOTIDE SEQUENCE</scope>
    <source>
        <strain evidence="2">DSM 17244</strain>
    </source>
</reference>
<keyword evidence="3" id="KW-1185">Reference proteome</keyword>
<feature type="transmembrane region" description="Helical" evidence="1">
    <location>
        <begin position="190"/>
        <end position="210"/>
    </location>
</feature>
<accession>B1C5U8</accession>
<comment type="caution">
    <text evidence="2">The sequence shown here is derived from an EMBL/GenBank/DDBJ whole genome shotgun (WGS) entry which is preliminary data.</text>
</comment>
<evidence type="ECO:0008006" key="4">
    <source>
        <dbReference type="Google" id="ProtNLM"/>
    </source>
</evidence>
<gene>
    <name evidence="2" type="ORF">ANASTE_00086</name>
</gene>
<dbReference type="InterPro" id="IPR016024">
    <property type="entry name" value="ARM-type_fold"/>
</dbReference>
<keyword evidence="1" id="KW-0472">Membrane</keyword>
<dbReference type="Proteomes" id="UP000005178">
    <property type="component" value="Unassembled WGS sequence"/>
</dbReference>
<dbReference type="AlphaFoldDB" id="B1C5U8"/>
<dbReference type="OrthoDB" id="9780715at2"/>